<dbReference type="Gene3D" id="2.180.10.10">
    <property type="entry name" value="RHS repeat-associated core"/>
    <property type="match status" value="2"/>
</dbReference>
<evidence type="ECO:0000256" key="2">
    <source>
        <dbReference type="SAM" id="SignalP"/>
    </source>
</evidence>
<keyword evidence="4" id="KW-1185">Reference proteome</keyword>
<evidence type="ECO:0000256" key="1">
    <source>
        <dbReference type="SAM" id="MobiDB-lite"/>
    </source>
</evidence>
<feature type="compositionally biased region" description="Acidic residues" evidence="1">
    <location>
        <begin position="186"/>
        <end position="196"/>
    </location>
</feature>
<keyword evidence="2" id="KW-0732">Signal</keyword>
<dbReference type="EMBL" id="JACHFD010000020">
    <property type="protein sequence ID" value="MBB5353079.1"/>
    <property type="molecule type" value="Genomic_DNA"/>
</dbReference>
<sequence>MIFKRFGLGLSALALFSISIDRAMAACGTCAAEDSNTVNVRFSMAGSVGAADANESTSATVNFNGVTSAGGPVLGAAEISTPIREVEVEVDKPTFAVAEVTSTASASEVSCSAFAAVTFEVGCGYLIQANYQLWNGSSWGDWSDLQTSSNGTLEVGSGSGNVKMNVRVMVVEDPSATCQSCSGDSPEAENGEDSSTTDDASPASLPNSAQDAGPMANGMPTSITPSQLSLLLRLGETEASGGMNMGWLKLNGEISQTLADVSKLTVGDRSEIGGTLHVFKVGSVIKELSNFRRLAVVTSFPTGGFKVECYGEGDYTLGSPSTLTGSPYFTLEVLPITILASVHYGGIQITRHHPNGETEVTTYLRTSNDGSSCQIVSEGGALIRELASVFTYNSNLHEWERTDVDETRRDGALISKTQETTSFQLKRDASNVVYDRAKFRRERWVYDSDSTWLTTQWNPHPDVLGRVLSVVRPDGRWEAYSYYDDYTDLTNSNRLWKHRLKTIVRPWLDGPTTPPAEPWTVSTSTAGYELVEVAYSRVGMNIVKSQERTFKNGILSNIQNFEVEEVSFTSDNEPVDGNESDLRGWLADAGVDSAWLPKAKSIFWTRSSESADASNELSEMVSNGLSFSYVSNDTDGSISAGVKTFGRWVGSFAGSVDEEGNGSVVGYERGNFSSGVFTPSSFSGTSPTMGAYLRQVRVKVLQGSVVRPHRGSREVRIIDAYGKLLREEFHVVDGSGDWKIATVRTYEYPVLWSNEHPREVIGKTWDFTEGSGGTVTLLASRILFKKEAISGYETAFWSENGEEQRVVVDQSGRLVSQTKVGVSGVQPDVVTSYDYQGLTTITTTTGGDQVARKQIVKDAAGREVASVNAAGAVIRTSYLNGGRDVLVTRPGGITELTSRNLSGDLVSRTGSGTVDEVYSYALLSNGHQVVTRRVGDDLSNSPRYVLTQTDGAGRVVEERTPSPTGTGEVTENFFYLPGTRRLERRVSPKGDFYQNVDLDLSGNGVEYSGEDFDGGGLAILSRDSLTARLSYYVKEGDDWWEVNAQRVYDGIDGSSGSFLETLSKRCLNEFADGWASWNVQVAPTGATTESTELVDWANKTVTVSTVGGGASNAVVTVNRNGLLLSRQTPEQSQPDTWEYDGLGRIVTEISARGAVKRRSYQADGSVAATTDDRGKVTRYETYGPSHTSSGLTSKIQYPDGTTRIYRYSPLGQLIEETGTAGYRVTYGYDEFGVKDRMWTWRSGSTSDQTTWVYQAGTGLLLQKKDAANQGVSYSYYPSGKVSVRTWARGVSATYTYSDGVNGSGHLIGVNYSDTTPDLTMFYGGSPTYDRMGRVYQVAQASRGTEHYRFVEGNTTVSSEQTMKGMLKEMYHSTSHQLFAERGLVFERDSYGRLNEVQETSNHWVSGFTVVRTVEYSYDANTGLLKQVDDGAQNHQYAYDANSPWVSQVQTRHTARLWFQEDRYRDAGGRILGVRSASVAGGTTATPVASHAYQYDAMNRREKETYLDGSYREIGYNDHSEVTSVSRYDSAGGAIPQLDSAYAYDGIGNRLLSSSEVIGDRSYTPNSLNQWAQVTHGSERLALGRAPTNWTVMVDGIESNRNGEIYYQGVSVDNATAPVWQTVKTKKMGATSVNTGYLWFDQAALVPSYDADGNLL</sequence>
<accession>A0A840VGX8</accession>
<evidence type="ECO:0000313" key="3">
    <source>
        <dbReference type="EMBL" id="MBB5353079.1"/>
    </source>
</evidence>
<name>A0A840VGX8_9BACT</name>
<dbReference type="Proteomes" id="UP000557717">
    <property type="component" value="Unassembled WGS sequence"/>
</dbReference>
<feature type="signal peptide" evidence="2">
    <location>
        <begin position="1"/>
        <end position="25"/>
    </location>
</feature>
<protein>
    <submittedName>
        <fullName evidence="3">YD repeat-containing protein</fullName>
    </submittedName>
</protein>
<feature type="region of interest" description="Disordered" evidence="1">
    <location>
        <begin position="176"/>
        <end position="220"/>
    </location>
</feature>
<dbReference type="RefSeq" id="WP_184020637.1">
    <property type="nucleotide sequence ID" value="NZ_JACHFD010000020.1"/>
</dbReference>
<organism evidence="3 4">
    <name type="scientific">Haloferula luteola</name>
    <dbReference type="NCBI Taxonomy" id="595692"/>
    <lineage>
        <taxon>Bacteria</taxon>
        <taxon>Pseudomonadati</taxon>
        <taxon>Verrucomicrobiota</taxon>
        <taxon>Verrucomicrobiia</taxon>
        <taxon>Verrucomicrobiales</taxon>
        <taxon>Verrucomicrobiaceae</taxon>
        <taxon>Haloferula</taxon>
    </lineage>
</organism>
<comment type="caution">
    <text evidence="3">The sequence shown here is derived from an EMBL/GenBank/DDBJ whole genome shotgun (WGS) entry which is preliminary data.</text>
</comment>
<reference evidence="3 4" key="1">
    <citation type="submission" date="2020-08" db="EMBL/GenBank/DDBJ databases">
        <title>Genomic Encyclopedia of Type Strains, Phase IV (KMG-IV): sequencing the most valuable type-strain genomes for metagenomic binning, comparative biology and taxonomic classification.</title>
        <authorList>
            <person name="Goeker M."/>
        </authorList>
    </citation>
    <scope>NUCLEOTIDE SEQUENCE [LARGE SCALE GENOMIC DNA]</scope>
    <source>
        <strain evidence="3 4">YC6886</strain>
    </source>
</reference>
<proteinExistence type="predicted"/>
<feature type="chain" id="PRO_5032988134" evidence="2">
    <location>
        <begin position="26"/>
        <end position="1655"/>
    </location>
</feature>
<evidence type="ECO:0000313" key="4">
    <source>
        <dbReference type="Proteomes" id="UP000557717"/>
    </source>
</evidence>
<gene>
    <name evidence="3" type="ORF">HNR46_003332</name>
</gene>
<feature type="non-terminal residue" evidence="3">
    <location>
        <position position="1655"/>
    </location>
</feature>